<reference evidence="1 2" key="1">
    <citation type="journal article" date="2018" name="Nat. Ecol. Evol.">
        <title>Shark genomes provide insights into elasmobranch evolution and the origin of vertebrates.</title>
        <authorList>
            <person name="Hara Y"/>
            <person name="Yamaguchi K"/>
            <person name="Onimaru K"/>
            <person name="Kadota M"/>
            <person name="Koyanagi M"/>
            <person name="Keeley SD"/>
            <person name="Tatsumi K"/>
            <person name="Tanaka K"/>
            <person name="Motone F"/>
            <person name="Kageyama Y"/>
            <person name="Nozu R"/>
            <person name="Adachi N"/>
            <person name="Nishimura O"/>
            <person name="Nakagawa R"/>
            <person name="Tanegashima C"/>
            <person name="Kiyatake I"/>
            <person name="Matsumoto R"/>
            <person name="Murakumo K"/>
            <person name="Nishida K"/>
            <person name="Terakita A"/>
            <person name="Kuratani S"/>
            <person name="Sato K"/>
            <person name="Hyodo S Kuraku.S."/>
        </authorList>
    </citation>
    <scope>NUCLEOTIDE SEQUENCE [LARGE SCALE GENOMIC DNA]</scope>
</reference>
<protein>
    <submittedName>
        <fullName evidence="1">Uncharacterized protein</fullName>
    </submittedName>
</protein>
<sequence length="139" mass="15074">MRETGPLLRFFHTLGRQDRCSDCACRHGHWTGAAIAPGTRENGPVCDCDWPLGDWAGAVEVLSTRFGRLDRLCGCASQQGDRTGTAVIVPGTGQTGLVLRLCQEEGRLARCHDCEGHKGDWTSAAIVPATRESELVLRL</sequence>
<accession>A0A401SZG9</accession>
<dbReference type="Proteomes" id="UP000287033">
    <property type="component" value="Unassembled WGS sequence"/>
</dbReference>
<evidence type="ECO:0000313" key="2">
    <source>
        <dbReference type="Proteomes" id="UP000287033"/>
    </source>
</evidence>
<keyword evidence="2" id="KW-1185">Reference proteome</keyword>
<proteinExistence type="predicted"/>
<comment type="caution">
    <text evidence="1">The sequence shown here is derived from an EMBL/GenBank/DDBJ whole genome shotgun (WGS) entry which is preliminary data.</text>
</comment>
<dbReference type="EMBL" id="BEZZ01000742">
    <property type="protein sequence ID" value="GCC35778.1"/>
    <property type="molecule type" value="Genomic_DNA"/>
</dbReference>
<organism evidence="1 2">
    <name type="scientific">Chiloscyllium punctatum</name>
    <name type="common">Brownbanded bambooshark</name>
    <name type="synonym">Hemiscyllium punctatum</name>
    <dbReference type="NCBI Taxonomy" id="137246"/>
    <lineage>
        <taxon>Eukaryota</taxon>
        <taxon>Metazoa</taxon>
        <taxon>Chordata</taxon>
        <taxon>Craniata</taxon>
        <taxon>Vertebrata</taxon>
        <taxon>Chondrichthyes</taxon>
        <taxon>Elasmobranchii</taxon>
        <taxon>Galeomorphii</taxon>
        <taxon>Galeoidea</taxon>
        <taxon>Orectolobiformes</taxon>
        <taxon>Hemiscylliidae</taxon>
        <taxon>Chiloscyllium</taxon>
    </lineage>
</organism>
<dbReference type="AlphaFoldDB" id="A0A401SZG9"/>
<gene>
    <name evidence="1" type="ORF">chiPu_0014266</name>
</gene>
<name>A0A401SZG9_CHIPU</name>
<evidence type="ECO:0000313" key="1">
    <source>
        <dbReference type="EMBL" id="GCC35778.1"/>
    </source>
</evidence>